<feature type="domain" description="Prepilin type IV endopeptidase peptidase" evidence="3">
    <location>
        <begin position="12"/>
        <end position="113"/>
    </location>
</feature>
<evidence type="ECO:0000313" key="4">
    <source>
        <dbReference type="EMBL" id="GGG76598.1"/>
    </source>
</evidence>
<dbReference type="InterPro" id="IPR050882">
    <property type="entry name" value="Prepilin_peptidase/N-MTase"/>
</dbReference>
<keyword evidence="5" id="KW-1185">Reference proteome</keyword>
<gene>
    <name evidence="4" type="ORF">GCM10010918_36410</name>
</gene>
<reference evidence="4 5" key="1">
    <citation type="journal article" date="2014" name="Int. J. Syst. Evol. Microbiol.">
        <title>Complete genome sequence of Corynebacterium casei LMG S-19264T (=DSM 44701T), isolated from a smear-ripened cheese.</title>
        <authorList>
            <consortium name="US DOE Joint Genome Institute (JGI-PGF)"/>
            <person name="Walter F."/>
            <person name="Albersmeier A."/>
            <person name="Kalinowski J."/>
            <person name="Ruckert C."/>
        </authorList>
    </citation>
    <scope>NUCLEOTIDE SEQUENCE [LARGE SCALE GENOMIC DNA]</scope>
    <source>
        <strain evidence="4 5">CGMCC 1.15286</strain>
    </source>
</reference>
<dbReference type="GO" id="GO:0006465">
    <property type="term" value="P:signal peptide processing"/>
    <property type="evidence" value="ECO:0007669"/>
    <property type="project" value="TreeGrafter"/>
</dbReference>
<dbReference type="GO" id="GO:0005886">
    <property type="term" value="C:plasma membrane"/>
    <property type="evidence" value="ECO:0007669"/>
    <property type="project" value="TreeGrafter"/>
</dbReference>
<dbReference type="Pfam" id="PF01478">
    <property type="entry name" value="Peptidase_A24"/>
    <property type="match status" value="1"/>
</dbReference>
<feature type="transmembrane region" description="Helical" evidence="2">
    <location>
        <begin position="54"/>
        <end position="74"/>
    </location>
</feature>
<comment type="similarity">
    <text evidence="1">Belongs to the peptidase A24 family.</text>
</comment>
<evidence type="ECO:0000256" key="1">
    <source>
        <dbReference type="ARBA" id="ARBA00005801"/>
    </source>
</evidence>
<dbReference type="Gene3D" id="1.20.120.1220">
    <property type="match status" value="1"/>
</dbReference>
<protein>
    <recommendedName>
        <fullName evidence="3">Prepilin type IV endopeptidase peptidase domain-containing protein</fullName>
    </recommendedName>
</protein>
<evidence type="ECO:0000256" key="2">
    <source>
        <dbReference type="SAM" id="Phobius"/>
    </source>
</evidence>
<proteinExistence type="inferred from homology"/>
<dbReference type="AlphaFoldDB" id="A0A917M477"/>
<keyword evidence="2" id="KW-1133">Transmembrane helix</keyword>
<dbReference type="GO" id="GO:0004190">
    <property type="term" value="F:aspartic-type endopeptidase activity"/>
    <property type="evidence" value="ECO:0007669"/>
    <property type="project" value="InterPro"/>
</dbReference>
<sequence length="171" mass="17880">MPIPITIPFAAAAVLLAAALYTDVRSMLIPNRLTLSFFAAAIVYRLIDGGWNGLLQGALGAAAGFVPLLLLYAAKGIGAGDVKLFGALGAWIGVPAVLYALMYAILYAGAIGLIFILLQRPMAKRMIAAGLSFLLQGGKIRRGQWAAWAEGGRSFPFMLAAVPGAITAFLN</sequence>
<name>A0A917M477_9BACL</name>
<dbReference type="PANTHER" id="PTHR30487">
    <property type="entry name" value="TYPE 4 PREPILIN-LIKE PROTEINS LEADER PEPTIDE-PROCESSING ENZYME"/>
    <property type="match status" value="1"/>
</dbReference>
<keyword evidence="2" id="KW-0812">Transmembrane</keyword>
<dbReference type="Proteomes" id="UP000600247">
    <property type="component" value="Unassembled WGS sequence"/>
</dbReference>
<evidence type="ECO:0000259" key="3">
    <source>
        <dbReference type="Pfam" id="PF01478"/>
    </source>
</evidence>
<dbReference type="RefSeq" id="WP_188890620.1">
    <property type="nucleotide sequence ID" value="NZ_BMHY01000007.1"/>
</dbReference>
<feature type="transmembrane region" description="Helical" evidence="2">
    <location>
        <begin position="94"/>
        <end position="118"/>
    </location>
</feature>
<keyword evidence="2" id="KW-0472">Membrane</keyword>
<organism evidence="4 5">
    <name type="scientific">Paenibacillus radicis</name>
    <name type="common">ex Gao et al. 2016</name>
    <dbReference type="NCBI Taxonomy" id="1737354"/>
    <lineage>
        <taxon>Bacteria</taxon>
        <taxon>Bacillati</taxon>
        <taxon>Bacillota</taxon>
        <taxon>Bacilli</taxon>
        <taxon>Bacillales</taxon>
        <taxon>Paenibacillaceae</taxon>
        <taxon>Paenibacillus</taxon>
    </lineage>
</organism>
<accession>A0A917M477</accession>
<dbReference type="PANTHER" id="PTHR30487:SF0">
    <property type="entry name" value="PREPILIN LEADER PEPTIDASE_N-METHYLTRANSFERASE-RELATED"/>
    <property type="match status" value="1"/>
</dbReference>
<comment type="caution">
    <text evidence="4">The sequence shown here is derived from an EMBL/GenBank/DDBJ whole genome shotgun (WGS) entry which is preliminary data.</text>
</comment>
<dbReference type="EMBL" id="BMHY01000007">
    <property type="protein sequence ID" value="GGG76598.1"/>
    <property type="molecule type" value="Genomic_DNA"/>
</dbReference>
<evidence type="ECO:0000313" key="5">
    <source>
        <dbReference type="Proteomes" id="UP000600247"/>
    </source>
</evidence>
<dbReference type="InterPro" id="IPR000045">
    <property type="entry name" value="Prepilin_IV_endopep_pep"/>
</dbReference>